<dbReference type="EMBL" id="JANAVB010004798">
    <property type="protein sequence ID" value="KAJ6847934.1"/>
    <property type="molecule type" value="Genomic_DNA"/>
</dbReference>
<dbReference type="Proteomes" id="UP001140949">
    <property type="component" value="Unassembled WGS sequence"/>
</dbReference>
<keyword evidence="1" id="KW-0472">Membrane</keyword>
<keyword evidence="4" id="KW-1185">Reference proteome</keyword>
<dbReference type="AlphaFoldDB" id="A0AAX6DPY9"/>
<reference evidence="2" key="2">
    <citation type="submission" date="2023-04" db="EMBL/GenBank/DDBJ databases">
        <authorList>
            <person name="Bruccoleri R.E."/>
            <person name="Oakeley E.J."/>
            <person name="Faust A.-M."/>
            <person name="Dessus-Babus S."/>
            <person name="Altorfer M."/>
            <person name="Burckhardt D."/>
            <person name="Oertli M."/>
            <person name="Naumann U."/>
            <person name="Petersen F."/>
            <person name="Wong J."/>
        </authorList>
    </citation>
    <scope>NUCLEOTIDE SEQUENCE</scope>
    <source>
        <strain evidence="2">GSM-AAB239-AS_SAM_17_03QT</strain>
        <tissue evidence="2">Leaf</tissue>
    </source>
</reference>
<reference evidence="2" key="1">
    <citation type="journal article" date="2023" name="GigaByte">
        <title>Genome assembly of the bearded iris, Iris pallida Lam.</title>
        <authorList>
            <person name="Bruccoleri R.E."/>
            <person name="Oakeley E.J."/>
            <person name="Faust A.M.E."/>
            <person name="Altorfer M."/>
            <person name="Dessus-Babus S."/>
            <person name="Burckhardt D."/>
            <person name="Oertli M."/>
            <person name="Naumann U."/>
            <person name="Petersen F."/>
            <person name="Wong J."/>
        </authorList>
    </citation>
    <scope>NUCLEOTIDE SEQUENCE</scope>
    <source>
        <strain evidence="2">GSM-AAB239-AS_SAM_17_03QT</strain>
    </source>
</reference>
<dbReference type="EMBL" id="JANAVB010042730">
    <property type="protein sequence ID" value="KAJ6793766.1"/>
    <property type="molecule type" value="Genomic_DNA"/>
</dbReference>
<feature type="transmembrane region" description="Helical" evidence="1">
    <location>
        <begin position="20"/>
        <end position="39"/>
    </location>
</feature>
<evidence type="ECO:0000313" key="2">
    <source>
        <dbReference type="EMBL" id="KAJ6793766.1"/>
    </source>
</evidence>
<organism evidence="2 4">
    <name type="scientific">Iris pallida</name>
    <name type="common">Sweet iris</name>
    <dbReference type="NCBI Taxonomy" id="29817"/>
    <lineage>
        <taxon>Eukaryota</taxon>
        <taxon>Viridiplantae</taxon>
        <taxon>Streptophyta</taxon>
        <taxon>Embryophyta</taxon>
        <taxon>Tracheophyta</taxon>
        <taxon>Spermatophyta</taxon>
        <taxon>Magnoliopsida</taxon>
        <taxon>Liliopsida</taxon>
        <taxon>Asparagales</taxon>
        <taxon>Iridaceae</taxon>
        <taxon>Iridoideae</taxon>
        <taxon>Irideae</taxon>
        <taxon>Iris</taxon>
    </lineage>
</organism>
<name>A0AAX6DPY9_IRIPA</name>
<proteinExistence type="predicted"/>
<accession>A0AAX6DPY9</accession>
<gene>
    <name evidence="3" type="ORF">M6B38_116730</name>
    <name evidence="2" type="ORF">M6B38_234730</name>
</gene>
<evidence type="ECO:0000313" key="4">
    <source>
        <dbReference type="Proteomes" id="UP001140949"/>
    </source>
</evidence>
<keyword evidence="1" id="KW-1133">Transmembrane helix</keyword>
<evidence type="ECO:0000256" key="1">
    <source>
        <dbReference type="SAM" id="Phobius"/>
    </source>
</evidence>
<protein>
    <submittedName>
        <fullName evidence="2">Uncharacterized protein</fullName>
    </submittedName>
</protein>
<evidence type="ECO:0000313" key="3">
    <source>
        <dbReference type="EMBL" id="KAJ6847934.1"/>
    </source>
</evidence>
<comment type="caution">
    <text evidence="2">The sequence shown here is derived from an EMBL/GenBank/DDBJ whole genome shotgun (WGS) entry which is preliminary data.</text>
</comment>
<sequence>MNICPSVFWTQQYMDITTQILFILYRFWHIFTLEFTIIVRHE</sequence>
<keyword evidence="1" id="KW-0812">Transmembrane</keyword>